<feature type="compositionally biased region" description="Polar residues" evidence="1">
    <location>
        <begin position="206"/>
        <end position="215"/>
    </location>
</feature>
<accession>W6ZEV2</accession>
<dbReference type="KEGG" id="bor:COCMIDRAFT_23712"/>
<feature type="compositionally biased region" description="Polar residues" evidence="1">
    <location>
        <begin position="1"/>
        <end position="17"/>
    </location>
</feature>
<feature type="compositionally biased region" description="Polar residues" evidence="1">
    <location>
        <begin position="250"/>
        <end position="264"/>
    </location>
</feature>
<feature type="region of interest" description="Disordered" evidence="1">
    <location>
        <begin position="32"/>
        <end position="134"/>
    </location>
</feature>
<dbReference type="HOGENOM" id="CLU_694723_0_0_1"/>
<organism evidence="2 3">
    <name type="scientific">Bipolaris oryzae ATCC 44560</name>
    <dbReference type="NCBI Taxonomy" id="930090"/>
    <lineage>
        <taxon>Eukaryota</taxon>
        <taxon>Fungi</taxon>
        <taxon>Dikarya</taxon>
        <taxon>Ascomycota</taxon>
        <taxon>Pezizomycotina</taxon>
        <taxon>Dothideomycetes</taxon>
        <taxon>Pleosporomycetidae</taxon>
        <taxon>Pleosporales</taxon>
        <taxon>Pleosporineae</taxon>
        <taxon>Pleosporaceae</taxon>
        <taxon>Bipolaris</taxon>
    </lineage>
</organism>
<dbReference type="GeneID" id="19120483"/>
<evidence type="ECO:0000256" key="1">
    <source>
        <dbReference type="SAM" id="MobiDB-lite"/>
    </source>
</evidence>
<dbReference type="EMBL" id="KI963940">
    <property type="protein sequence ID" value="EUC48545.1"/>
    <property type="molecule type" value="Genomic_DNA"/>
</dbReference>
<name>W6ZEV2_COCMI</name>
<feature type="compositionally biased region" description="Polar residues" evidence="1">
    <location>
        <begin position="176"/>
        <end position="192"/>
    </location>
</feature>
<keyword evidence="3" id="KW-1185">Reference proteome</keyword>
<feature type="region of interest" description="Disordered" evidence="1">
    <location>
        <begin position="1"/>
        <end position="20"/>
    </location>
</feature>
<feature type="compositionally biased region" description="Low complexity" evidence="1">
    <location>
        <begin position="193"/>
        <end position="205"/>
    </location>
</feature>
<feature type="compositionally biased region" description="Low complexity" evidence="1">
    <location>
        <begin position="98"/>
        <end position="119"/>
    </location>
</feature>
<dbReference type="OrthoDB" id="3688221at2759"/>
<dbReference type="RefSeq" id="XP_007684917.1">
    <property type="nucleotide sequence ID" value="XM_007686727.1"/>
</dbReference>
<protein>
    <submittedName>
        <fullName evidence="2">Uncharacterized protein</fullName>
    </submittedName>
</protein>
<evidence type="ECO:0000313" key="2">
    <source>
        <dbReference type="EMBL" id="EUC48545.1"/>
    </source>
</evidence>
<proteinExistence type="predicted"/>
<reference evidence="2 3" key="1">
    <citation type="journal article" date="2013" name="PLoS Genet.">
        <title>Comparative genome structure, secondary metabolite, and effector coding capacity across Cochliobolus pathogens.</title>
        <authorList>
            <person name="Condon B.J."/>
            <person name="Leng Y."/>
            <person name="Wu D."/>
            <person name="Bushley K.E."/>
            <person name="Ohm R.A."/>
            <person name="Otillar R."/>
            <person name="Martin J."/>
            <person name="Schackwitz W."/>
            <person name="Grimwood J."/>
            <person name="MohdZainudin N."/>
            <person name="Xue C."/>
            <person name="Wang R."/>
            <person name="Manning V.A."/>
            <person name="Dhillon B."/>
            <person name="Tu Z.J."/>
            <person name="Steffenson B.J."/>
            <person name="Salamov A."/>
            <person name="Sun H."/>
            <person name="Lowry S."/>
            <person name="LaButti K."/>
            <person name="Han J."/>
            <person name="Copeland A."/>
            <person name="Lindquist E."/>
            <person name="Barry K."/>
            <person name="Schmutz J."/>
            <person name="Baker S.E."/>
            <person name="Ciuffetti L.M."/>
            <person name="Grigoriev I.V."/>
            <person name="Zhong S."/>
            <person name="Turgeon B.G."/>
        </authorList>
    </citation>
    <scope>NUCLEOTIDE SEQUENCE [LARGE SCALE GENOMIC DNA]</scope>
    <source>
        <strain evidence="2 3">ATCC 44560</strain>
    </source>
</reference>
<dbReference type="Proteomes" id="UP000054032">
    <property type="component" value="Unassembled WGS sequence"/>
</dbReference>
<feature type="compositionally biased region" description="Polar residues" evidence="1">
    <location>
        <begin position="33"/>
        <end position="51"/>
    </location>
</feature>
<sequence length="434" mass="47195">MTTPRQPKSEFSSNLGTPPSFLKQLLNEIGGVSTPTASVNDKMLRSSSRADTTGDAEKRVPSIWVGGASAARDAREKLRAADEARSKKRNISKAEGIPPSSSLPQHASSPSSQPSVPSSGDYYTVSNRHNETGGITKVKQNTILSDNYILSADVLPSSQPRLNLQKLKIPLPTVPNEPTQSSSPLMSCGSDQSSNTSSSEAPTSALTESSSNAATAWSHFEGRSKASRKRGRSLDGTEDQLLLKRMRPLTSLQTRNSATTSNNEPHLPTSHKSSPGKYKLLIPGLKFTERSLAGAVVSTPIERLTDDSNIESSIAIQSPEPSIIPQPTTPVKLSTWKCTSATPEPPETPSFARTLHLFDTSVSMYKDGNGDEWMHDISIFKSTHGDEWVHNSLCKHCFSRSGKFSRIMTYGYETCGREECLEDYYWESAVSPNC</sequence>
<dbReference type="AlphaFoldDB" id="W6ZEV2"/>
<feature type="compositionally biased region" description="Basic and acidic residues" evidence="1">
    <location>
        <begin position="72"/>
        <end position="85"/>
    </location>
</feature>
<gene>
    <name evidence="2" type="ORF">COCMIDRAFT_23712</name>
</gene>
<evidence type="ECO:0000313" key="3">
    <source>
        <dbReference type="Proteomes" id="UP000054032"/>
    </source>
</evidence>
<feature type="region of interest" description="Disordered" evidence="1">
    <location>
        <begin position="168"/>
        <end position="275"/>
    </location>
</feature>